<dbReference type="AlphaFoldDB" id="A0AAV0TB63"/>
<sequence length="390" mass="43936">MVKALVLVTLLSWPATSVTIADVIPESIIPSSHALRILKVAPILTSIKRHLRSNAAITSIEELLNLAPTLKQILPPNKLEELEFLQRQQLSSSDLFTHLKLDRIDIHQLLQSPDFFAWVAIIIRYPKPYKEVLFEHQKIDDGSAATKLAERLLQEQVKSWGENHEKTSEEIFSLLHLHEAKGDLFESPAFLLWVDFVESSRKGSSREAYKFLYTVLLEYYKNDGALLKALVERLDINDDNLASAAARSLLNVQNEIWRGDGKTAEEVFMLLNLGETEDKLFESPALSVWVAFVKLSNPIGWDATSAMFLTLSGLYEESVLIKALVAGENIKATHQLAVALINSPLESIWKHHLDLFVNSEVDFLETHKLKGEEMSATATLMAQSGERRLM</sequence>
<feature type="signal peptide" evidence="1">
    <location>
        <begin position="1"/>
        <end position="17"/>
    </location>
</feature>
<protein>
    <recommendedName>
        <fullName evidence="4">RxLR effector protein</fullName>
    </recommendedName>
</protein>
<accession>A0AAV0TB63</accession>
<dbReference type="EMBL" id="CANTFM010000241">
    <property type="protein sequence ID" value="CAI5716185.1"/>
    <property type="molecule type" value="Genomic_DNA"/>
</dbReference>
<evidence type="ECO:0000256" key="1">
    <source>
        <dbReference type="SAM" id="SignalP"/>
    </source>
</evidence>
<proteinExistence type="predicted"/>
<keyword evidence="1" id="KW-0732">Signal</keyword>
<reference evidence="2" key="1">
    <citation type="submission" date="2022-12" db="EMBL/GenBank/DDBJ databases">
        <authorList>
            <person name="Webb A."/>
        </authorList>
    </citation>
    <scope>NUCLEOTIDE SEQUENCE</scope>
    <source>
        <strain evidence="2">Pd1</strain>
    </source>
</reference>
<dbReference type="Proteomes" id="UP001162029">
    <property type="component" value="Unassembled WGS sequence"/>
</dbReference>
<evidence type="ECO:0008006" key="4">
    <source>
        <dbReference type="Google" id="ProtNLM"/>
    </source>
</evidence>
<keyword evidence="3" id="KW-1185">Reference proteome</keyword>
<feature type="chain" id="PRO_5043404326" description="RxLR effector protein" evidence="1">
    <location>
        <begin position="18"/>
        <end position="390"/>
    </location>
</feature>
<gene>
    <name evidence="2" type="ORF">PDE001_LOCUS1458</name>
</gene>
<organism evidence="2 3">
    <name type="scientific">Peronospora destructor</name>
    <dbReference type="NCBI Taxonomy" id="86335"/>
    <lineage>
        <taxon>Eukaryota</taxon>
        <taxon>Sar</taxon>
        <taxon>Stramenopiles</taxon>
        <taxon>Oomycota</taxon>
        <taxon>Peronosporomycetes</taxon>
        <taxon>Peronosporales</taxon>
        <taxon>Peronosporaceae</taxon>
        <taxon>Peronospora</taxon>
    </lineage>
</organism>
<comment type="caution">
    <text evidence="2">The sequence shown here is derived from an EMBL/GenBank/DDBJ whole genome shotgun (WGS) entry which is preliminary data.</text>
</comment>
<evidence type="ECO:0000313" key="2">
    <source>
        <dbReference type="EMBL" id="CAI5716185.1"/>
    </source>
</evidence>
<evidence type="ECO:0000313" key="3">
    <source>
        <dbReference type="Proteomes" id="UP001162029"/>
    </source>
</evidence>
<name>A0AAV0TB63_9STRA</name>